<dbReference type="RefSeq" id="WP_285673814.1">
    <property type="nucleotide sequence ID" value="NZ_BSYI01000041.1"/>
</dbReference>
<reference evidence="9 10" key="1">
    <citation type="submission" date="2023-04" db="EMBL/GenBank/DDBJ databases">
        <title>Marinoamorphus aggregata gen. nov., sp. Nov., isolate from tissue of brittle star Ophioplocus japonicus.</title>
        <authorList>
            <person name="Kawano K."/>
            <person name="Sawayama S."/>
            <person name="Nakagawa S."/>
        </authorList>
    </citation>
    <scope>NUCLEOTIDE SEQUENCE [LARGE SCALE GENOMIC DNA]</scope>
    <source>
        <strain evidence="9 10">NKW23</strain>
    </source>
</reference>
<dbReference type="InterPro" id="IPR050596">
    <property type="entry name" value="AspAT/PAT-like"/>
</dbReference>
<dbReference type="Gene3D" id="3.40.640.10">
    <property type="entry name" value="Type I PLP-dependent aspartate aminotransferase-like (Major domain)"/>
    <property type="match status" value="1"/>
</dbReference>
<comment type="caution">
    <text evidence="9">The sequence shown here is derived from an EMBL/GenBank/DDBJ whole genome shotgun (WGS) entry which is preliminary data.</text>
</comment>
<evidence type="ECO:0000313" key="9">
    <source>
        <dbReference type="EMBL" id="GMG84721.1"/>
    </source>
</evidence>
<evidence type="ECO:0000256" key="5">
    <source>
        <dbReference type="ARBA" id="ARBA00022679"/>
    </source>
</evidence>
<evidence type="ECO:0000256" key="3">
    <source>
        <dbReference type="ARBA" id="ARBA00012753"/>
    </source>
</evidence>
<comment type="catalytic activity">
    <reaction evidence="7">
        <text>L-aspartate + 2-oxoglutarate = oxaloacetate + L-glutamate</text>
        <dbReference type="Rhea" id="RHEA:21824"/>
        <dbReference type="ChEBI" id="CHEBI:16452"/>
        <dbReference type="ChEBI" id="CHEBI:16810"/>
        <dbReference type="ChEBI" id="CHEBI:29985"/>
        <dbReference type="ChEBI" id="CHEBI:29991"/>
        <dbReference type="EC" id="2.6.1.1"/>
    </reaction>
</comment>
<comment type="cofactor">
    <cofactor evidence="1">
        <name>pyridoxal 5'-phosphate</name>
        <dbReference type="ChEBI" id="CHEBI:597326"/>
    </cofactor>
</comment>
<name>A0ABQ6LNE3_9RHOB</name>
<evidence type="ECO:0000256" key="4">
    <source>
        <dbReference type="ARBA" id="ARBA00022576"/>
    </source>
</evidence>
<keyword evidence="5" id="KW-0808">Transferase</keyword>
<dbReference type="Proteomes" id="UP001239909">
    <property type="component" value="Unassembled WGS sequence"/>
</dbReference>
<evidence type="ECO:0000256" key="6">
    <source>
        <dbReference type="ARBA" id="ARBA00022898"/>
    </source>
</evidence>
<evidence type="ECO:0000256" key="1">
    <source>
        <dbReference type="ARBA" id="ARBA00001933"/>
    </source>
</evidence>
<organism evidence="9 10">
    <name type="scientific">Paralimibaculum aggregatum</name>
    <dbReference type="NCBI Taxonomy" id="3036245"/>
    <lineage>
        <taxon>Bacteria</taxon>
        <taxon>Pseudomonadati</taxon>
        <taxon>Pseudomonadota</taxon>
        <taxon>Alphaproteobacteria</taxon>
        <taxon>Rhodobacterales</taxon>
        <taxon>Paracoccaceae</taxon>
        <taxon>Paralimibaculum</taxon>
    </lineage>
</organism>
<dbReference type="InterPro" id="IPR015424">
    <property type="entry name" value="PyrdxlP-dep_Trfase"/>
</dbReference>
<evidence type="ECO:0000256" key="7">
    <source>
        <dbReference type="ARBA" id="ARBA00049185"/>
    </source>
</evidence>
<dbReference type="InterPro" id="IPR015421">
    <property type="entry name" value="PyrdxlP-dep_Trfase_major"/>
</dbReference>
<evidence type="ECO:0000256" key="2">
    <source>
        <dbReference type="ARBA" id="ARBA00007441"/>
    </source>
</evidence>
<dbReference type="CDD" id="cd00609">
    <property type="entry name" value="AAT_like"/>
    <property type="match status" value="1"/>
</dbReference>
<keyword evidence="6" id="KW-0663">Pyridoxal phosphate</keyword>
<evidence type="ECO:0000259" key="8">
    <source>
        <dbReference type="Pfam" id="PF00155"/>
    </source>
</evidence>
<dbReference type="InterPro" id="IPR004839">
    <property type="entry name" value="Aminotransferase_I/II_large"/>
</dbReference>
<comment type="similarity">
    <text evidence="2">Belongs to the class-I pyridoxal-phosphate-dependent aminotransferase family.</text>
</comment>
<evidence type="ECO:0000313" key="10">
    <source>
        <dbReference type="Proteomes" id="UP001239909"/>
    </source>
</evidence>
<dbReference type="EC" id="2.6.1.1" evidence="3"/>
<gene>
    <name evidence="9" type="ORF">LNKW23_39370</name>
</gene>
<proteinExistence type="inferred from homology"/>
<sequence length="396" mass="40734">MRLSSRIQHVVPGGDDGWEIYYRARAMAEAGETVTMLSIGDHDIGPDAGIVAALTRSLAAGHTGYTPVEGTGELRAAIAATRPEPTAPEQVAVTCGGQAGLFAAMMAVLDPGESCVVLDPYYATYAQTVRAAGGVPIIVPCRAADGFQPDAGAIRAALRPDTRAVLLNTPNNPSGAVYDAERIAALVALAEERGLWLISDEVYASQVWAGSHRSPRALPAGEPRTLVVGSMSKSHGMTGFRTGWVIGPRAAVDRICELGVTTTYGLPGFIQDAAAHALRHGEAAAAEIRARYGARRAAALAALGSGPGFRVVPPAGGMYLLLDIRETGLTGDAFAARLLERCRIAVMPGESFGAAAAGHVRIALTVAEPLLLPALREIAAMAAGLAMPAAAGSSAG</sequence>
<dbReference type="EMBL" id="BSYI01000041">
    <property type="protein sequence ID" value="GMG84721.1"/>
    <property type="molecule type" value="Genomic_DNA"/>
</dbReference>
<keyword evidence="10" id="KW-1185">Reference proteome</keyword>
<protein>
    <recommendedName>
        <fullName evidence="3">aspartate transaminase</fullName>
        <ecNumber evidence="3">2.6.1.1</ecNumber>
    </recommendedName>
</protein>
<keyword evidence="4 9" id="KW-0032">Aminotransferase</keyword>
<dbReference type="PANTHER" id="PTHR46383:SF1">
    <property type="entry name" value="ASPARTATE AMINOTRANSFERASE"/>
    <property type="match status" value="1"/>
</dbReference>
<feature type="domain" description="Aminotransferase class I/classII large" evidence="8">
    <location>
        <begin position="34"/>
        <end position="366"/>
    </location>
</feature>
<accession>A0ABQ6LNE3</accession>
<dbReference type="PANTHER" id="PTHR46383">
    <property type="entry name" value="ASPARTATE AMINOTRANSFERASE"/>
    <property type="match status" value="1"/>
</dbReference>
<dbReference type="SUPFAM" id="SSF53383">
    <property type="entry name" value="PLP-dependent transferases"/>
    <property type="match status" value="1"/>
</dbReference>
<dbReference type="GO" id="GO:0008483">
    <property type="term" value="F:transaminase activity"/>
    <property type="evidence" value="ECO:0007669"/>
    <property type="project" value="UniProtKB-KW"/>
</dbReference>
<dbReference type="Pfam" id="PF00155">
    <property type="entry name" value="Aminotran_1_2"/>
    <property type="match status" value="1"/>
</dbReference>